<keyword evidence="6" id="KW-0520">NAD</keyword>
<accession>A0AA95NG73</accession>
<dbReference type="AlphaFoldDB" id="A0AA95NG73"/>
<dbReference type="GO" id="GO:0016787">
    <property type="term" value="F:hydrolase activity"/>
    <property type="evidence" value="ECO:0007669"/>
    <property type="project" value="UniProtKB-KW"/>
</dbReference>
<keyword evidence="9" id="KW-1185">Reference proteome</keyword>
<dbReference type="EC" id="3.6.1.22" evidence="2"/>
<evidence type="ECO:0000313" key="8">
    <source>
        <dbReference type="EMBL" id="WIT12347.1"/>
    </source>
</evidence>
<evidence type="ECO:0000256" key="5">
    <source>
        <dbReference type="ARBA" id="ARBA00022842"/>
    </source>
</evidence>
<evidence type="ECO:0000313" key="9">
    <source>
        <dbReference type="Proteomes" id="UP001177769"/>
    </source>
</evidence>
<dbReference type="InterPro" id="IPR015375">
    <property type="entry name" value="NADH_PPase-like_N"/>
</dbReference>
<dbReference type="InterPro" id="IPR015797">
    <property type="entry name" value="NUDIX_hydrolase-like_dom_sf"/>
</dbReference>
<dbReference type="Pfam" id="PF00293">
    <property type="entry name" value="NUDIX"/>
    <property type="match status" value="1"/>
</dbReference>
<evidence type="ECO:0000256" key="6">
    <source>
        <dbReference type="ARBA" id="ARBA00023027"/>
    </source>
</evidence>
<dbReference type="PANTHER" id="PTHR11383:SF3">
    <property type="entry name" value="NAD(P)H PYROPHOSPHATASE NUDT13, MITOCHONDRIAL"/>
    <property type="match status" value="1"/>
</dbReference>
<dbReference type="GO" id="GO:0046872">
    <property type="term" value="F:metal ion binding"/>
    <property type="evidence" value="ECO:0007669"/>
    <property type="project" value="UniProtKB-KW"/>
</dbReference>
<dbReference type="PANTHER" id="PTHR11383">
    <property type="entry name" value="NUCLEOSIDE DIPHOSPHATE-LINKED MOIETY X MOTIF 13"/>
    <property type="match status" value="1"/>
</dbReference>
<dbReference type="InterPro" id="IPR015376">
    <property type="entry name" value="Znr_NADH_PPase"/>
</dbReference>
<dbReference type="InterPro" id="IPR020084">
    <property type="entry name" value="NUDIX_hydrolase_CS"/>
</dbReference>
<evidence type="ECO:0000259" key="7">
    <source>
        <dbReference type="PROSITE" id="PS51462"/>
    </source>
</evidence>
<reference evidence="8" key="1">
    <citation type="submission" date="2023-01" db="EMBL/GenBank/DDBJ databases">
        <title>Whole genome sequence of Paucibacter sp. S2-9 isolated from pond sediment.</title>
        <authorList>
            <person name="Jung J.Y."/>
        </authorList>
    </citation>
    <scope>NUCLEOTIDE SEQUENCE</scope>
    <source>
        <strain evidence="8">S2-9</strain>
    </source>
</reference>
<feature type="domain" description="Nudix hydrolase" evidence="7">
    <location>
        <begin position="137"/>
        <end position="269"/>
    </location>
</feature>
<dbReference type="CDD" id="cd03429">
    <property type="entry name" value="NUDIX_NADH_pyrophosphatase_Nudt13"/>
    <property type="match status" value="1"/>
</dbReference>
<name>A0AA95NG73_9BURK</name>
<keyword evidence="5" id="KW-0460">Magnesium</keyword>
<dbReference type="Pfam" id="PF09297">
    <property type="entry name" value="Zn_ribbon_NUD"/>
    <property type="match status" value="1"/>
</dbReference>
<organism evidence="8 9">
    <name type="scientific">Paucibacter sediminis</name>
    <dbReference type="NCBI Taxonomy" id="3019553"/>
    <lineage>
        <taxon>Bacteria</taxon>
        <taxon>Pseudomonadati</taxon>
        <taxon>Pseudomonadota</taxon>
        <taxon>Betaproteobacteria</taxon>
        <taxon>Burkholderiales</taxon>
        <taxon>Sphaerotilaceae</taxon>
        <taxon>Roseateles</taxon>
    </lineage>
</organism>
<evidence type="ECO:0000256" key="2">
    <source>
        <dbReference type="ARBA" id="ARBA00012381"/>
    </source>
</evidence>
<dbReference type="InterPro" id="IPR049734">
    <property type="entry name" value="NudC-like_C"/>
</dbReference>
<evidence type="ECO:0000256" key="1">
    <source>
        <dbReference type="ARBA" id="ARBA00001946"/>
    </source>
</evidence>
<dbReference type="NCBIfam" id="NF001299">
    <property type="entry name" value="PRK00241.1"/>
    <property type="match status" value="1"/>
</dbReference>
<dbReference type="KEGG" id="pais:PFX98_01705"/>
<dbReference type="Proteomes" id="UP001177769">
    <property type="component" value="Chromosome"/>
</dbReference>
<dbReference type="EMBL" id="CP116346">
    <property type="protein sequence ID" value="WIT12347.1"/>
    <property type="molecule type" value="Genomic_DNA"/>
</dbReference>
<dbReference type="PROSITE" id="PS51462">
    <property type="entry name" value="NUDIX"/>
    <property type="match status" value="1"/>
</dbReference>
<dbReference type="Gene3D" id="3.90.79.10">
    <property type="entry name" value="Nucleoside Triphosphate Pyrophosphohydrolase"/>
    <property type="match status" value="1"/>
</dbReference>
<evidence type="ECO:0000256" key="4">
    <source>
        <dbReference type="ARBA" id="ARBA00022801"/>
    </source>
</evidence>
<sequence>MHFIPAVQPDEPASAQAWHFVFFEGQVLLPVDLPLEAGLRIAPEEAAAQRHYLGRLDGLDCWTLRLAELPADRQPMPLRAAMMALPEPLMAVAGRAAQVLEWDRAHAFCGVCGTPTERLAHERARRCPACAQVAYPRLSPAMMALLWRRPAGRVPELLLARGPQFKPGYFSALAGFVEAGESLEQCLHREVAEEVGVQVKNLRYYGSQSWPFPHSLMVAYTAEWAGGEIVPQPGEIEEAAWFPIDALPGVPPRFSISGHLIEDTVRWLSGLSPTDPAP</sequence>
<dbReference type="RefSeq" id="WP_285233445.1">
    <property type="nucleotide sequence ID" value="NZ_CP116346.1"/>
</dbReference>
<gene>
    <name evidence="8" type="primary">nudC</name>
    <name evidence="8" type="ORF">PFX98_01705</name>
</gene>
<evidence type="ECO:0000256" key="3">
    <source>
        <dbReference type="ARBA" id="ARBA00022723"/>
    </source>
</evidence>
<dbReference type="PROSITE" id="PS00893">
    <property type="entry name" value="NUDIX_BOX"/>
    <property type="match status" value="1"/>
</dbReference>
<dbReference type="InterPro" id="IPR000086">
    <property type="entry name" value="NUDIX_hydrolase_dom"/>
</dbReference>
<protein>
    <recommendedName>
        <fullName evidence="2">NAD(+) diphosphatase</fullName>
        <ecNumber evidence="2">3.6.1.22</ecNumber>
    </recommendedName>
</protein>
<dbReference type="Gene3D" id="3.90.79.20">
    <property type="match status" value="1"/>
</dbReference>
<dbReference type="Pfam" id="PF09296">
    <property type="entry name" value="NUDIX-like"/>
    <property type="match status" value="1"/>
</dbReference>
<comment type="cofactor">
    <cofactor evidence="1">
        <name>Mg(2+)</name>
        <dbReference type="ChEBI" id="CHEBI:18420"/>
    </cofactor>
</comment>
<keyword evidence="4 8" id="KW-0378">Hydrolase</keyword>
<keyword evidence="3" id="KW-0479">Metal-binding</keyword>
<dbReference type="SUPFAM" id="SSF55811">
    <property type="entry name" value="Nudix"/>
    <property type="match status" value="2"/>
</dbReference>
<proteinExistence type="predicted"/>